<dbReference type="OrthoDB" id="9893603at2759"/>
<feature type="disulfide bond" evidence="5">
    <location>
        <begin position="341"/>
        <end position="350"/>
    </location>
</feature>
<dbReference type="PROSITE" id="PS50026">
    <property type="entry name" value="EGF_3"/>
    <property type="match status" value="3"/>
</dbReference>
<dbReference type="Gene3D" id="2.10.25.10">
    <property type="entry name" value="Laminin"/>
    <property type="match status" value="3"/>
</dbReference>
<dbReference type="AlphaFoldDB" id="A0A8S3Q965"/>
<evidence type="ECO:0000313" key="9">
    <source>
        <dbReference type="Proteomes" id="UP000683360"/>
    </source>
</evidence>
<evidence type="ECO:0000256" key="4">
    <source>
        <dbReference type="ARBA" id="ARBA00023157"/>
    </source>
</evidence>
<keyword evidence="2" id="KW-0732">Signal</keyword>
<keyword evidence="4 5" id="KW-1015">Disulfide bond</keyword>
<evidence type="ECO:0000256" key="1">
    <source>
        <dbReference type="ARBA" id="ARBA00022536"/>
    </source>
</evidence>
<dbReference type="PANTHER" id="PTHR24049:SF22">
    <property type="entry name" value="DROSOPHILA CRUMBS HOMOLOG"/>
    <property type="match status" value="1"/>
</dbReference>
<dbReference type="GO" id="GO:0045197">
    <property type="term" value="P:establishment or maintenance of epithelial cell apical/basal polarity"/>
    <property type="evidence" value="ECO:0007669"/>
    <property type="project" value="TreeGrafter"/>
</dbReference>
<name>A0A8S3Q965_MYTED</name>
<dbReference type="PROSITE" id="PS01186">
    <property type="entry name" value="EGF_2"/>
    <property type="match status" value="1"/>
</dbReference>
<dbReference type="InterPro" id="IPR000742">
    <property type="entry name" value="EGF"/>
</dbReference>
<evidence type="ECO:0000256" key="2">
    <source>
        <dbReference type="ARBA" id="ARBA00022729"/>
    </source>
</evidence>
<feature type="compositionally biased region" description="Low complexity" evidence="6">
    <location>
        <begin position="1170"/>
        <end position="1181"/>
    </location>
</feature>
<reference evidence="8" key="1">
    <citation type="submission" date="2021-03" db="EMBL/GenBank/DDBJ databases">
        <authorList>
            <person name="Bekaert M."/>
        </authorList>
    </citation>
    <scope>NUCLEOTIDE SEQUENCE</scope>
</reference>
<comment type="caution">
    <text evidence="8">The sequence shown here is derived from an EMBL/GenBank/DDBJ whole genome shotgun (WGS) entry which is preliminary data.</text>
</comment>
<dbReference type="EMBL" id="CAJPWZ010000459">
    <property type="protein sequence ID" value="CAG2193456.1"/>
    <property type="molecule type" value="Genomic_DNA"/>
</dbReference>
<feature type="domain" description="EGF-like" evidence="7">
    <location>
        <begin position="317"/>
        <end position="351"/>
    </location>
</feature>
<evidence type="ECO:0000256" key="5">
    <source>
        <dbReference type="PROSITE-ProRule" id="PRU00076"/>
    </source>
</evidence>
<feature type="domain" description="EGF-like" evidence="7">
    <location>
        <begin position="653"/>
        <end position="690"/>
    </location>
</feature>
<feature type="region of interest" description="Disordered" evidence="6">
    <location>
        <begin position="1170"/>
        <end position="1192"/>
    </location>
</feature>
<feature type="disulfide bond" evidence="5">
    <location>
        <begin position="305"/>
        <end position="314"/>
    </location>
</feature>
<gene>
    <name evidence="8" type="ORF">MEDL_8320</name>
</gene>
<dbReference type="GO" id="GO:0007157">
    <property type="term" value="P:heterophilic cell-cell adhesion via plasma membrane cell adhesion molecules"/>
    <property type="evidence" value="ECO:0007669"/>
    <property type="project" value="TreeGrafter"/>
</dbReference>
<evidence type="ECO:0000256" key="6">
    <source>
        <dbReference type="SAM" id="MobiDB-lite"/>
    </source>
</evidence>
<evidence type="ECO:0000313" key="8">
    <source>
        <dbReference type="EMBL" id="CAG2193456.1"/>
    </source>
</evidence>
<keyword evidence="1 5" id="KW-0245">EGF-like domain</keyword>
<feature type="domain" description="EGF-like" evidence="7">
    <location>
        <begin position="278"/>
        <end position="315"/>
    </location>
</feature>
<feature type="disulfide bond" evidence="5">
    <location>
        <begin position="680"/>
        <end position="689"/>
    </location>
</feature>
<keyword evidence="9" id="KW-1185">Reference proteome</keyword>
<proteinExistence type="predicted"/>
<sequence length="1235" mass="133576">MWMQTKIRTAVRSDTQMSNRSPVLQMKPYQRFQINRTTTVNFNYIDQDDDIVWCELSGIGTSNGVHIPKGLSMNKHDVELVSGNHTEIFASGNSATARSLSAVPLQASCFILLFDFYFEVVDHLNEPEFIDPTPPNSQHYEIYIGAAFTVDIYAKPTDNSSTTEIDLFLLTRSNGIHVDKSLVTKRPDLGSRVQSITLKWTPKQNEVGKHLVCSYVIDTLGGIVNILIIRAELYKLKREGQLQLKSNSTNITQGAWMLEISFQDPRHGEKQFFVLKQSTNPCLSSPCQNSGECIAKKDGTAQCFCKHGASGERCQNRPDPCYDKDFCKNGGQCIQGGYCFCPPGVTGMNCENANPFPFIDCIITPNDPKCVVTYRLILATQGSVKCIMAVIHVFVQKGLSEKIARQSKFVSPTLAAGSVITCDPLSGITKLGATANCEFPVHVFWNGDHLSTKPVVEVTFIPKDMKIDRHSEIMLKILNTTNTGGFDNTLTAIVQLVNPDNQQFQIGMHAVCLSVKQKIDISTGNIKVYINVVAIESPDKALCENICLDTVRERRECNDQSGDGRLFESPTLPGGSEIVCVKDKFCHINLYTEHKSSPKCLPPVFQSDAPCTVFGPVESEFFQSGIGTVCHSDIAYSTGGLAVGTKEGYLFFRQHPCLSKTCQNDGLCVALSDGTHSCICKLGFYGNSCEIGSCPATTTNQQYCQNDGHCHTDSIKKTCFCRLGSIGSQCGHKTTERFPNPATSGAKFIGSSLPTTIKCHLGDPCEIPSVLTGDPNVKPSMKKGFVDSSIEVQGMNVTQDKNSSHVYHTVTSILPKKTGNHKVCVQNVNSAGQTADELCYSIEVTAELPKPVSNSKPQFISPTLPDGSSIECSVGAACHMNLWIKSQIYNPNCPLVESNMKAPDGIFVFQSDTDPSPCSTDVSIHTDIERTTTVCFTLKTPPAKIGKSHGPYEAITGSDVFLDGSLPFPVTVTAVGQGTPPISSQLTDVFTSVTTKTGQQTLHAGSVGYDGGVPTTATVTHTFSRPVDTTGSISSYPGISMGLNLPGSRAPASYCGLTLPASASNAMSWSRPPWSQGYPYSGFSGQGFHGQGFPGQGFPNQVFPSQPFPGFWPYCGPTPVIVPQSTTPNLSVPAPPVAVSSSCSSAPAALCTSSVSQNVSQPSVPVSISSSVIGQSSTNSSKEPEAEDAPSTLKDLRDSVYTIMRDVNKVPFQSPPRPKKLTSTFEASCDVRRRY</sequence>
<dbReference type="Proteomes" id="UP000683360">
    <property type="component" value="Unassembled WGS sequence"/>
</dbReference>
<dbReference type="PROSITE" id="PS00022">
    <property type="entry name" value="EGF_1"/>
    <property type="match status" value="4"/>
</dbReference>
<protein>
    <recommendedName>
        <fullName evidence="7">EGF-like domain-containing protein</fullName>
    </recommendedName>
</protein>
<evidence type="ECO:0000256" key="3">
    <source>
        <dbReference type="ARBA" id="ARBA00022737"/>
    </source>
</evidence>
<dbReference type="InterPro" id="IPR051022">
    <property type="entry name" value="Notch_Cell-Fate_Det"/>
</dbReference>
<dbReference type="SUPFAM" id="SSF57196">
    <property type="entry name" value="EGF/Laminin"/>
    <property type="match status" value="2"/>
</dbReference>
<accession>A0A8S3Q965</accession>
<dbReference type="GO" id="GO:0032991">
    <property type="term" value="C:protein-containing complex"/>
    <property type="evidence" value="ECO:0007669"/>
    <property type="project" value="TreeGrafter"/>
</dbReference>
<dbReference type="SMART" id="SM00179">
    <property type="entry name" value="EGF_CA"/>
    <property type="match status" value="3"/>
</dbReference>
<organism evidence="8 9">
    <name type="scientific">Mytilus edulis</name>
    <name type="common">Blue mussel</name>
    <dbReference type="NCBI Taxonomy" id="6550"/>
    <lineage>
        <taxon>Eukaryota</taxon>
        <taxon>Metazoa</taxon>
        <taxon>Spiralia</taxon>
        <taxon>Lophotrochozoa</taxon>
        <taxon>Mollusca</taxon>
        <taxon>Bivalvia</taxon>
        <taxon>Autobranchia</taxon>
        <taxon>Pteriomorphia</taxon>
        <taxon>Mytilida</taxon>
        <taxon>Mytiloidea</taxon>
        <taxon>Mytilidae</taxon>
        <taxon>Mytilinae</taxon>
        <taxon>Mytilus</taxon>
    </lineage>
</organism>
<dbReference type="InterPro" id="IPR001881">
    <property type="entry name" value="EGF-like_Ca-bd_dom"/>
</dbReference>
<keyword evidence="3" id="KW-0677">Repeat</keyword>
<dbReference type="Pfam" id="PF00008">
    <property type="entry name" value="EGF"/>
    <property type="match status" value="2"/>
</dbReference>
<dbReference type="CDD" id="cd00054">
    <property type="entry name" value="EGF_CA"/>
    <property type="match status" value="3"/>
</dbReference>
<dbReference type="PANTHER" id="PTHR24049">
    <property type="entry name" value="CRUMBS FAMILY MEMBER"/>
    <property type="match status" value="1"/>
</dbReference>
<evidence type="ECO:0000259" key="7">
    <source>
        <dbReference type="PROSITE" id="PS50026"/>
    </source>
</evidence>
<comment type="caution">
    <text evidence="5">Lacks conserved residue(s) required for the propagation of feature annotation.</text>
</comment>
<dbReference type="GO" id="GO:0005509">
    <property type="term" value="F:calcium ion binding"/>
    <property type="evidence" value="ECO:0007669"/>
    <property type="project" value="InterPro"/>
</dbReference>
<dbReference type="GO" id="GO:0005886">
    <property type="term" value="C:plasma membrane"/>
    <property type="evidence" value="ECO:0007669"/>
    <property type="project" value="TreeGrafter"/>
</dbReference>
<dbReference type="SMART" id="SM00181">
    <property type="entry name" value="EGF"/>
    <property type="match status" value="4"/>
</dbReference>